<dbReference type="Proteomes" id="UP000053144">
    <property type="component" value="Chromosome 8"/>
</dbReference>
<organism evidence="3 4">
    <name type="scientific">Phaseolus angularis</name>
    <name type="common">Azuki bean</name>
    <name type="synonym">Vigna angularis</name>
    <dbReference type="NCBI Taxonomy" id="3914"/>
    <lineage>
        <taxon>Eukaryota</taxon>
        <taxon>Viridiplantae</taxon>
        <taxon>Streptophyta</taxon>
        <taxon>Embryophyta</taxon>
        <taxon>Tracheophyta</taxon>
        <taxon>Spermatophyta</taxon>
        <taxon>Magnoliopsida</taxon>
        <taxon>eudicotyledons</taxon>
        <taxon>Gunneridae</taxon>
        <taxon>Pentapetalae</taxon>
        <taxon>rosids</taxon>
        <taxon>fabids</taxon>
        <taxon>Fabales</taxon>
        <taxon>Fabaceae</taxon>
        <taxon>Papilionoideae</taxon>
        <taxon>50 kb inversion clade</taxon>
        <taxon>NPAAA clade</taxon>
        <taxon>indigoferoid/millettioid clade</taxon>
        <taxon>Phaseoleae</taxon>
        <taxon>Vigna</taxon>
    </lineage>
</organism>
<dbReference type="AlphaFoldDB" id="A0A0L9V334"/>
<sequence length="193" mass="21679">MADERIKVLVHHTGYFVTQDNGNLKFDGEITEWSCDPDLWSYFGILASVKDLGHIDIKELWYSLGGALVVPDRLELLTDDRGAMHMLNIARLNDEVHLYVVHNTMEPDIIEMIEGEVGREMEEGEGEVQPEVGTQMEEVHGHGDGEQVDREMKEGDGEQVGREMEEGEGEVQLEVGTQVEEVQGHGDGLLYTE</sequence>
<dbReference type="EMBL" id="CM003378">
    <property type="protein sequence ID" value="KOM49327.1"/>
    <property type="molecule type" value="Genomic_DNA"/>
</dbReference>
<evidence type="ECO:0000313" key="4">
    <source>
        <dbReference type="Proteomes" id="UP000053144"/>
    </source>
</evidence>
<gene>
    <name evidence="3" type="ORF">LR48_Vigan08g015400</name>
</gene>
<feature type="compositionally biased region" description="Basic and acidic residues" evidence="1">
    <location>
        <begin position="140"/>
        <end position="164"/>
    </location>
</feature>
<reference evidence="4" key="1">
    <citation type="journal article" date="2015" name="Proc. Natl. Acad. Sci. U.S.A.">
        <title>Genome sequencing of adzuki bean (Vigna angularis) provides insight into high starch and low fat accumulation and domestication.</title>
        <authorList>
            <person name="Yang K."/>
            <person name="Tian Z."/>
            <person name="Chen C."/>
            <person name="Luo L."/>
            <person name="Zhao B."/>
            <person name="Wang Z."/>
            <person name="Yu L."/>
            <person name="Li Y."/>
            <person name="Sun Y."/>
            <person name="Li W."/>
            <person name="Chen Y."/>
            <person name="Li Y."/>
            <person name="Zhang Y."/>
            <person name="Ai D."/>
            <person name="Zhao J."/>
            <person name="Shang C."/>
            <person name="Ma Y."/>
            <person name="Wu B."/>
            <person name="Wang M."/>
            <person name="Gao L."/>
            <person name="Sun D."/>
            <person name="Zhang P."/>
            <person name="Guo F."/>
            <person name="Wang W."/>
            <person name="Li Y."/>
            <person name="Wang J."/>
            <person name="Varshney R.K."/>
            <person name="Wang J."/>
            <person name="Ling H.Q."/>
            <person name="Wan P."/>
        </authorList>
    </citation>
    <scope>NUCLEOTIDE SEQUENCE</scope>
    <source>
        <strain evidence="4">cv. Jingnong 6</strain>
    </source>
</reference>
<protein>
    <recommendedName>
        <fullName evidence="2">PB1-like domain-containing protein</fullName>
    </recommendedName>
</protein>
<evidence type="ECO:0000256" key="1">
    <source>
        <dbReference type="SAM" id="MobiDB-lite"/>
    </source>
</evidence>
<proteinExistence type="predicted"/>
<dbReference type="Gramene" id="KOM49327">
    <property type="protein sequence ID" value="KOM49327"/>
    <property type="gene ID" value="LR48_Vigan08g015400"/>
</dbReference>
<feature type="compositionally biased region" description="Low complexity" evidence="1">
    <location>
        <begin position="172"/>
        <end position="181"/>
    </location>
</feature>
<feature type="domain" description="PB1-like" evidence="2">
    <location>
        <begin position="3"/>
        <end position="102"/>
    </location>
</feature>
<evidence type="ECO:0000259" key="2">
    <source>
        <dbReference type="Pfam" id="PF26130"/>
    </source>
</evidence>
<dbReference type="Pfam" id="PF26130">
    <property type="entry name" value="PB1-like"/>
    <property type="match status" value="1"/>
</dbReference>
<feature type="region of interest" description="Disordered" evidence="1">
    <location>
        <begin position="140"/>
        <end position="193"/>
    </location>
</feature>
<accession>A0A0L9V334</accession>
<name>A0A0L9V334_PHAAN</name>
<dbReference type="InterPro" id="IPR058594">
    <property type="entry name" value="PB1-like_dom_pln"/>
</dbReference>
<evidence type="ECO:0000313" key="3">
    <source>
        <dbReference type="EMBL" id="KOM49327.1"/>
    </source>
</evidence>